<name>X1D4F2_9ZZZZ</name>
<organism evidence="1">
    <name type="scientific">marine sediment metagenome</name>
    <dbReference type="NCBI Taxonomy" id="412755"/>
    <lineage>
        <taxon>unclassified sequences</taxon>
        <taxon>metagenomes</taxon>
        <taxon>ecological metagenomes</taxon>
    </lineage>
</organism>
<reference evidence="1" key="1">
    <citation type="journal article" date="2014" name="Front. Microbiol.">
        <title>High frequency of phylogenetically diverse reductive dehalogenase-homologous genes in deep subseafloor sedimentary metagenomes.</title>
        <authorList>
            <person name="Kawai M."/>
            <person name="Futagami T."/>
            <person name="Toyoda A."/>
            <person name="Takaki Y."/>
            <person name="Nishi S."/>
            <person name="Hori S."/>
            <person name="Arai W."/>
            <person name="Tsubouchi T."/>
            <person name="Morono Y."/>
            <person name="Uchiyama I."/>
            <person name="Ito T."/>
            <person name="Fujiyama A."/>
            <person name="Inagaki F."/>
            <person name="Takami H."/>
        </authorList>
    </citation>
    <scope>NUCLEOTIDE SEQUENCE</scope>
    <source>
        <strain evidence="1">Expedition CK06-06</strain>
    </source>
</reference>
<evidence type="ECO:0000313" key="1">
    <source>
        <dbReference type="EMBL" id="GAH03150.1"/>
    </source>
</evidence>
<comment type="caution">
    <text evidence="1">The sequence shown here is derived from an EMBL/GenBank/DDBJ whole genome shotgun (WGS) entry which is preliminary data.</text>
</comment>
<sequence>MYPDGILFIRKDNIRKNIITKIKDIFSLTFFDNFSITLDLS</sequence>
<gene>
    <name evidence="1" type="ORF">S01H4_41964</name>
</gene>
<accession>X1D4F2</accession>
<dbReference type="EMBL" id="BART01022995">
    <property type="protein sequence ID" value="GAH03150.1"/>
    <property type="molecule type" value="Genomic_DNA"/>
</dbReference>
<protein>
    <submittedName>
        <fullName evidence="1">Uncharacterized protein</fullName>
    </submittedName>
</protein>
<dbReference type="AlphaFoldDB" id="X1D4F2"/>
<proteinExistence type="predicted"/>